<proteinExistence type="predicted"/>
<organism evidence="2">
    <name type="scientific">marine sediment metagenome</name>
    <dbReference type="NCBI Taxonomy" id="412755"/>
    <lineage>
        <taxon>unclassified sequences</taxon>
        <taxon>metagenomes</taxon>
        <taxon>ecological metagenomes</taxon>
    </lineage>
</organism>
<feature type="non-terminal residue" evidence="2">
    <location>
        <position position="1"/>
    </location>
</feature>
<dbReference type="EMBL" id="BARV01039719">
    <property type="protein sequence ID" value="GAI47564.1"/>
    <property type="molecule type" value="Genomic_DNA"/>
</dbReference>
<gene>
    <name evidence="1" type="ORF">S06H3_60784</name>
    <name evidence="2" type="ORF">S06H3_60786</name>
</gene>
<sequence length="44" mass="5039">VESDEKAIEYKKKFASVLSDIPDAHIDFSLRTILPRPSDATDRY</sequence>
<reference evidence="2" key="1">
    <citation type="journal article" date="2014" name="Front. Microbiol.">
        <title>High frequency of phylogenetically diverse reductive dehalogenase-homologous genes in deep subseafloor sedimentary metagenomes.</title>
        <authorList>
            <person name="Kawai M."/>
            <person name="Futagami T."/>
            <person name="Toyoda A."/>
            <person name="Takaki Y."/>
            <person name="Nishi S."/>
            <person name="Hori S."/>
            <person name="Arai W."/>
            <person name="Tsubouchi T."/>
            <person name="Morono Y."/>
            <person name="Uchiyama I."/>
            <person name="Ito T."/>
            <person name="Fujiyama A."/>
            <person name="Inagaki F."/>
            <person name="Takami H."/>
        </authorList>
    </citation>
    <scope>NUCLEOTIDE SEQUENCE</scope>
    <source>
        <strain evidence="2">Expedition CK06-06</strain>
    </source>
</reference>
<evidence type="ECO:0000313" key="1">
    <source>
        <dbReference type="EMBL" id="GAI47564.1"/>
    </source>
</evidence>
<name>X1QWB5_9ZZZZ</name>
<evidence type="ECO:0000313" key="2">
    <source>
        <dbReference type="EMBL" id="GAI47569.1"/>
    </source>
</evidence>
<dbReference type="EMBL" id="BARV01039719">
    <property type="protein sequence ID" value="GAI47569.1"/>
    <property type="molecule type" value="Genomic_DNA"/>
</dbReference>
<protein>
    <submittedName>
        <fullName evidence="2">Uncharacterized protein</fullName>
    </submittedName>
</protein>
<dbReference type="AlphaFoldDB" id="X1QWB5"/>
<comment type="caution">
    <text evidence="2">The sequence shown here is derived from an EMBL/GenBank/DDBJ whole genome shotgun (WGS) entry which is preliminary data.</text>
</comment>
<accession>X1QWB5</accession>